<proteinExistence type="predicted"/>
<feature type="transmembrane region" description="Helical" evidence="1">
    <location>
        <begin position="20"/>
        <end position="41"/>
    </location>
</feature>
<gene>
    <name evidence="2" type="ORF">NR989_01080</name>
</gene>
<dbReference type="Proteomes" id="UP001222275">
    <property type="component" value="Chromosome"/>
</dbReference>
<name>A0ABY8CCC2_9GAMM</name>
<accession>A0ABY8CCC2</accession>
<reference evidence="2 3" key="1">
    <citation type="submission" date="2022-06" db="EMBL/GenBank/DDBJ databases">
        <title>Thiomicrohabdus sp. nov, an obligately chemolithoautotrophic, sulfur-oxidizing bacterium isolated from beach of Guanyin Mountain. Amoy.</title>
        <authorList>
            <person name="Zhu H."/>
        </authorList>
    </citation>
    <scope>NUCLEOTIDE SEQUENCE [LARGE SCALE GENOMIC DNA]</scope>
    <source>
        <strain evidence="2 3">XGS-01</strain>
    </source>
</reference>
<dbReference type="RefSeq" id="WP_275595124.1">
    <property type="nucleotide sequence ID" value="NZ_CP102381.1"/>
</dbReference>
<protein>
    <submittedName>
        <fullName evidence="2">Cbb3-type cytochrome c oxidase subunit 3</fullName>
    </submittedName>
</protein>
<organism evidence="2 3">
    <name type="scientific">Thiomicrorhabdus lithotrophica</name>
    <dbReference type="NCBI Taxonomy" id="2949997"/>
    <lineage>
        <taxon>Bacteria</taxon>
        <taxon>Pseudomonadati</taxon>
        <taxon>Pseudomonadota</taxon>
        <taxon>Gammaproteobacteria</taxon>
        <taxon>Thiotrichales</taxon>
        <taxon>Piscirickettsiaceae</taxon>
        <taxon>Thiomicrorhabdus</taxon>
    </lineage>
</organism>
<evidence type="ECO:0000313" key="2">
    <source>
        <dbReference type="EMBL" id="WEJ62867.1"/>
    </source>
</evidence>
<dbReference type="EMBL" id="CP102381">
    <property type="protein sequence ID" value="WEJ62867.1"/>
    <property type="molecule type" value="Genomic_DNA"/>
</dbReference>
<keyword evidence="3" id="KW-1185">Reference proteome</keyword>
<evidence type="ECO:0000313" key="3">
    <source>
        <dbReference type="Proteomes" id="UP001222275"/>
    </source>
</evidence>
<keyword evidence="1" id="KW-0812">Transmembrane</keyword>
<keyword evidence="1" id="KW-0472">Membrane</keyword>
<evidence type="ECO:0000256" key="1">
    <source>
        <dbReference type="SAM" id="Phobius"/>
    </source>
</evidence>
<sequence length="61" mass="7078">MSTLESYFTTDWASLTTQDWAGLIITVLVFLGMLITFAMALRPSKRKEMEEQKYKILNDDD</sequence>
<keyword evidence="1" id="KW-1133">Transmembrane helix</keyword>